<dbReference type="InterPro" id="IPR036324">
    <property type="entry name" value="Mn/Fe_SOD_N_sf"/>
</dbReference>
<feature type="domain" description="Manganese/iron superoxide dismutase C-terminal" evidence="6">
    <location>
        <begin position="94"/>
        <end position="195"/>
    </location>
</feature>
<protein>
    <recommendedName>
        <fullName evidence="2">superoxide dismutase</fullName>
        <ecNumber evidence="2">1.15.1.1</ecNumber>
    </recommendedName>
</protein>
<dbReference type="Pfam" id="PF02777">
    <property type="entry name" value="Sod_Fe_C"/>
    <property type="match status" value="1"/>
</dbReference>
<feature type="non-terminal residue" evidence="7">
    <location>
        <position position="1"/>
    </location>
</feature>
<dbReference type="InterPro" id="IPR019831">
    <property type="entry name" value="Mn/Fe_SOD_N"/>
</dbReference>
<dbReference type="SUPFAM" id="SSF54719">
    <property type="entry name" value="Fe,Mn superoxide dismutase (SOD), C-terminal domain"/>
    <property type="match status" value="1"/>
</dbReference>
<reference evidence="7" key="1">
    <citation type="submission" date="2018-05" db="EMBL/GenBank/DDBJ databases">
        <authorList>
            <person name="Lanie J.A."/>
            <person name="Ng W.-L."/>
            <person name="Kazmierczak K.M."/>
            <person name="Andrzejewski T.M."/>
            <person name="Davidsen T.M."/>
            <person name="Wayne K.J."/>
            <person name="Tettelin H."/>
            <person name="Glass J.I."/>
            <person name="Rusch D."/>
            <person name="Podicherti R."/>
            <person name="Tsui H.-C.T."/>
            <person name="Winkler M.E."/>
        </authorList>
    </citation>
    <scope>NUCLEOTIDE SEQUENCE</scope>
</reference>
<dbReference type="Gene3D" id="1.10.287.990">
    <property type="entry name" value="Fe,Mn superoxide dismutase (SOD) domain"/>
    <property type="match status" value="1"/>
</dbReference>
<dbReference type="EMBL" id="UINC01006016">
    <property type="protein sequence ID" value="SVA24961.1"/>
    <property type="molecule type" value="Genomic_DNA"/>
</dbReference>
<evidence type="ECO:0000313" key="7">
    <source>
        <dbReference type="EMBL" id="SVA24961.1"/>
    </source>
</evidence>
<feature type="domain" description="Manganese/iron superoxide dismutase N-terminal" evidence="5">
    <location>
        <begin position="3"/>
        <end position="84"/>
    </location>
</feature>
<dbReference type="FunFam" id="3.55.40.20:FF:000001">
    <property type="entry name" value="Superoxide dismutase"/>
    <property type="match status" value="1"/>
</dbReference>
<dbReference type="AlphaFoldDB" id="A0A381UB30"/>
<dbReference type="PANTHER" id="PTHR43595:SF2">
    <property type="entry name" value="SMALL RIBOSOMAL SUBUNIT PROTEIN MS42"/>
    <property type="match status" value="1"/>
</dbReference>
<dbReference type="GO" id="GO:0046872">
    <property type="term" value="F:metal ion binding"/>
    <property type="evidence" value="ECO:0007669"/>
    <property type="project" value="UniProtKB-KW"/>
</dbReference>
<dbReference type="InterPro" id="IPR001189">
    <property type="entry name" value="Mn/Fe_SOD"/>
</dbReference>
<sequence length="197" mass="22196">MSFLLPELGFGYADLEPHIDARTMEIHYSKHHNGYTNNLNNALDKANISNQTIEEILTGLDMNNMAVRNNAGGYYNHCLFWEILNPNDKKDLGGDLEAAINSSFDSLDGFKEQFSKAAATRFGSGWAWLCVKDGKLEICSSANQDNPIMPSIGCGGQPIMGIDVWEHAYYLNYQNRRPDYIAAFFNVVNWRVVAEKF</sequence>
<dbReference type="SUPFAM" id="SSF46609">
    <property type="entry name" value="Fe,Mn superoxide dismutase (SOD), N-terminal domain"/>
    <property type="match status" value="1"/>
</dbReference>
<dbReference type="PIRSF" id="PIRSF000349">
    <property type="entry name" value="SODismutase"/>
    <property type="match status" value="1"/>
</dbReference>
<evidence type="ECO:0000256" key="2">
    <source>
        <dbReference type="ARBA" id="ARBA00012682"/>
    </source>
</evidence>
<dbReference type="Gene3D" id="3.55.40.20">
    <property type="entry name" value="Iron/manganese superoxide dismutase, C-terminal domain"/>
    <property type="match status" value="1"/>
</dbReference>
<dbReference type="InterPro" id="IPR036314">
    <property type="entry name" value="SOD_C_sf"/>
</dbReference>
<comment type="similarity">
    <text evidence="1">Belongs to the iron/manganese superoxide dismutase family.</text>
</comment>
<keyword evidence="3" id="KW-0479">Metal-binding</keyword>
<gene>
    <name evidence="7" type="ORF">METZ01_LOCUS77815</name>
</gene>
<feature type="non-terminal residue" evidence="7">
    <location>
        <position position="197"/>
    </location>
</feature>
<dbReference type="PROSITE" id="PS00088">
    <property type="entry name" value="SOD_MN"/>
    <property type="match status" value="1"/>
</dbReference>
<dbReference type="GO" id="GO:0004784">
    <property type="term" value="F:superoxide dismutase activity"/>
    <property type="evidence" value="ECO:0007669"/>
    <property type="project" value="UniProtKB-EC"/>
</dbReference>
<proteinExistence type="inferred from homology"/>
<evidence type="ECO:0000259" key="5">
    <source>
        <dbReference type="Pfam" id="PF00081"/>
    </source>
</evidence>
<dbReference type="InterPro" id="IPR019832">
    <property type="entry name" value="Mn/Fe_SOD_C"/>
</dbReference>
<name>A0A381UB30_9ZZZZ</name>
<dbReference type="PRINTS" id="PR01703">
    <property type="entry name" value="MNSODISMTASE"/>
</dbReference>
<accession>A0A381UB30</accession>
<dbReference type="Pfam" id="PF00081">
    <property type="entry name" value="Sod_Fe_N"/>
    <property type="match status" value="1"/>
</dbReference>
<organism evidence="7">
    <name type="scientific">marine metagenome</name>
    <dbReference type="NCBI Taxonomy" id="408172"/>
    <lineage>
        <taxon>unclassified sequences</taxon>
        <taxon>metagenomes</taxon>
        <taxon>ecological metagenomes</taxon>
    </lineage>
</organism>
<dbReference type="InterPro" id="IPR019833">
    <property type="entry name" value="Mn/Fe_SOD_BS"/>
</dbReference>
<dbReference type="PANTHER" id="PTHR43595">
    <property type="entry name" value="37S RIBOSOMAL PROTEIN S26, MITOCHONDRIAL"/>
    <property type="match status" value="1"/>
</dbReference>
<keyword evidence="4" id="KW-0560">Oxidoreductase</keyword>
<dbReference type="GO" id="GO:0005737">
    <property type="term" value="C:cytoplasm"/>
    <property type="evidence" value="ECO:0007669"/>
    <property type="project" value="TreeGrafter"/>
</dbReference>
<dbReference type="EC" id="1.15.1.1" evidence="2"/>
<evidence type="ECO:0000259" key="6">
    <source>
        <dbReference type="Pfam" id="PF02777"/>
    </source>
</evidence>
<evidence type="ECO:0000256" key="3">
    <source>
        <dbReference type="ARBA" id="ARBA00022723"/>
    </source>
</evidence>
<evidence type="ECO:0000256" key="4">
    <source>
        <dbReference type="ARBA" id="ARBA00023002"/>
    </source>
</evidence>
<evidence type="ECO:0000256" key="1">
    <source>
        <dbReference type="ARBA" id="ARBA00008714"/>
    </source>
</evidence>